<protein>
    <recommendedName>
        <fullName evidence="9">Membrane transport protein MMPL domain-containing protein</fullName>
    </recommendedName>
</protein>
<dbReference type="InterPro" id="IPR050545">
    <property type="entry name" value="Mycobact_MmpL"/>
</dbReference>
<comment type="similarity">
    <text evidence="2">Belongs to the resistance-nodulation-cell division (RND) (TC 2.A.6) family. MmpL subfamily.</text>
</comment>
<evidence type="ECO:0000259" key="9">
    <source>
        <dbReference type="Pfam" id="PF03176"/>
    </source>
</evidence>
<dbReference type="PANTHER" id="PTHR33406">
    <property type="entry name" value="MEMBRANE PROTEIN MJ1562-RELATED"/>
    <property type="match status" value="1"/>
</dbReference>
<dbReference type="GO" id="GO:0005886">
    <property type="term" value="C:plasma membrane"/>
    <property type="evidence" value="ECO:0007669"/>
    <property type="project" value="UniProtKB-SubCell"/>
</dbReference>
<dbReference type="EMBL" id="BMMW01000002">
    <property type="protein sequence ID" value="GGK53024.1"/>
    <property type="molecule type" value="Genomic_DNA"/>
</dbReference>
<reference evidence="10" key="1">
    <citation type="journal article" date="2014" name="Int. J. Syst. Evol. Microbiol.">
        <title>Complete genome sequence of Corynebacterium casei LMG S-19264T (=DSM 44701T), isolated from a smear-ripened cheese.</title>
        <authorList>
            <consortium name="US DOE Joint Genome Institute (JGI-PGF)"/>
            <person name="Walter F."/>
            <person name="Albersmeier A."/>
            <person name="Kalinowski J."/>
            <person name="Ruckert C."/>
        </authorList>
    </citation>
    <scope>NUCLEOTIDE SEQUENCE</scope>
    <source>
        <strain evidence="10">CGMCC 4.7278</strain>
    </source>
</reference>
<feature type="transmembrane region" description="Helical" evidence="8">
    <location>
        <begin position="240"/>
        <end position="261"/>
    </location>
</feature>
<reference evidence="10" key="2">
    <citation type="submission" date="2020-09" db="EMBL/GenBank/DDBJ databases">
        <authorList>
            <person name="Sun Q."/>
            <person name="Zhou Y."/>
        </authorList>
    </citation>
    <scope>NUCLEOTIDE SEQUENCE</scope>
    <source>
        <strain evidence="10">CGMCC 4.7278</strain>
    </source>
</reference>
<feature type="domain" description="Membrane transport protein MMPL" evidence="9">
    <location>
        <begin position="479"/>
        <end position="701"/>
    </location>
</feature>
<dbReference type="InterPro" id="IPR004869">
    <property type="entry name" value="MMPL_dom"/>
</dbReference>
<feature type="transmembrane region" description="Helical" evidence="8">
    <location>
        <begin position="553"/>
        <end position="573"/>
    </location>
</feature>
<dbReference type="PANTHER" id="PTHR33406:SF11">
    <property type="entry name" value="MEMBRANE PROTEIN SCO6666-RELATED"/>
    <property type="match status" value="1"/>
</dbReference>
<dbReference type="RefSeq" id="WP_373291580.1">
    <property type="nucleotide sequence ID" value="NZ_BMMW01000002.1"/>
</dbReference>
<feature type="compositionally biased region" description="Low complexity" evidence="7">
    <location>
        <begin position="1243"/>
        <end position="1253"/>
    </location>
</feature>
<name>A0A917QIX4_9NOCA</name>
<evidence type="ECO:0000256" key="6">
    <source>
        <dbReference type="ARBA" id="ARBA00023136"/>
    </source>
</evidence>
<sequence>MFTRWGDLVYRFRFAVIGVVGAALLALGGYGFGLENHLSSSGLDDPGSESSQAARIADAAFGRNHDSDIVVMYNAPEGKTIDDPQLSAAVVENLSGLAAKYPDSVDSIVGTYWRVGNAPAVPSTFGSKDKKHAFAAIRLKGNNDTETLRSYRATKDAFNVAGVDTEVSGLQGMAGTLNDTIAHDTKRMELLAIPAVGVLLFFIFGGIVAAALPLIIGGLTILGANGIIMALTNFTEVNSFVSGVVSMIGLGLAIDYGLFIVSRFREELAEGYDTRAAVRRSVMTAGRTVVFSATMIVASLGGILLFPQGFLRSIAYGTIATVTLAALTSITILPAMLAILGPRVDMLGLKRFRKDKTAEEIENGFWGNMTRWVMKHPLKIAIPITIGLLLLIIPVKDLAFGGINEKYLPPDNSTRLALEHFYEVFPMKKTDPIEIIFTGEDTKAIGTVLKQVNQAPGLVSPFGVPSSPRDDRSIWRTSATLVDSNNADQTIDYLRAIEVPDDIQMYVGGQPAIQKDSIDALLKRIPLMIALVLLVTTVLMFLTFGSLVLPIKAAVMSALGLGSTLGILTWIFIDGHGSGILNFTPQPISAPVLVLIIAIIYGLSTDYEVFLLSRMVEARAEGASTTEAVRIGTAQTGRIITAAALILLVVTGAFAFSDLVMMQYIAYGMIAALFIDATVLRMLLVPAIMKLLGDDCWWAPKWMKRIQERIGLGEPILDDERPQKGAVVDLVKTTPITDPPTMQMTAVPDSKLARTPRRVRTVAEIEANAPTQRMEGEKPSRRPVSPDPTRPRAAMLSDNESTQVLPAITDDAPNPTAGPSTPAPGSAAGPHPSGLNLGPHGSAPLDGSTPDGPGGSHPNDPGASNPANLGGHNVPADGSVGTSGPTLNLGGSHAPSTAARPPRGSARIQPPAGFSTPLAGVSEPTAAHQDSPRDLPSVTPRLADNAEHDDATPANASGRPDAAPTGDSASHQLNMLGNNTFAPDNARTPSPRASISDAFGAYTPPVPHPSDTSRPDATLGNFTPPDAPQAPDSVTPSADSLRPETGAANAHGQHAGLSPTDPAPGFARTDPSHATSPSNAANRLGDLPTRNPEHRSPEPFNAFGNPTQATRTPEPGTFTSAAQEPEARQGEPTPTRFSSDVPARDGLPGESASNGTNPFTSAPAHDALRDESALNRTNPFGPATPGPGFGAPASTRNSEFGAPASTPDSTFSSPTSAPNSQFGAPTGAPDSAFGEVPTPPNSPSGTPSNAPNSQPAGRESGPTTPGFATNEPPAPGFQPVTFEPRPPIRLEDLDQPNGFGTPSAHTPADQDWTAPADAPISERPNNFGHPPTLPGFTAIDPNDPTPTMEPTPAVSPDAPEHTAAPEPRTEWQAPEGFTPVGSTQSDPDDQSRNEIENWMAQLRSSRRGATLDEGRHHGAEGRTVSVNELLRRREDDDAPE</sequence>
<feature type="domain" description="Membrane transport protein MMPL" evidence="9">
    <location>
        <begin position="44"/>
        <end position="378"/>
    </location>
</feature>
<gene>
    <name evidence="10" type="ORF">GCM10011591_25970</name>
</gene>
<feature type="transmembrane region" description="Helical" evidence="8">
    <location>
        <begin position="289"/>
        <end position="308"/>
    </location>
</feature>
<feature type="region of interest" description="Disordered" evidence="7">
    <location>
        <begin position="751"/>
        <end position="1440"/>
    </location>
</feature>
<feature type="compositionally biased region" description="Polar residues" evidence="7">
    <location>
        <begin position="967"/>
        <end position="993"/>
    </location>
</feature>
<feature type="transmembrane region" description="Helical" evidence="8">
    <location>
        <begin position="314"/>
        <end position="341"/>
    </location>
</feature>
<feature type="compositionally biased region" description="Low complexity" evidence="7">
    <location>
        <begin position="1202"/>
        <end position="1218"/>
    </location>
</feature>
<keyword evidence="3" id="KW-1003">Cell membrane</keyword>
<dbReference type="Pfam" id="PF03176">
    <property type="entry name" value="MMPL"/>
    <property type="match status" value="2"/>
</dbReference>
<keyword evidence="5 8" id="KW-1133">Transmembrane helix</keyword>
<feature type="compositionally biased region" description="Low complexity" evidence="7">
    <location>
        <begin position="812"/>
        <end position="834"/>
    </location>
</feature>
<feature type="transmembrane region" description="Helical" evidence="8">
    <location>
        <begin position="525"/>
        <end position="547"/>
    </location>
</feature>
<proteinExistence type="inferred from homology"/>
<keyword evidence="4 8" id="KW-0812">Transmembrane</keyword>
<evidence type="ECO:0000256" key="8">
    <source>
        <dbReference type="SAM" id="Phobius"/>
    </source>
</evidence>
<feature type="compositionally biased region" description="Polar residues" evidence="7">
    <location>
        <begin position="1072"/>
        <end position="1081"/>
    </location>
</feature>
<feature type="transmembrane region" description="Helical" evidence="8">
    <location>
        <begin position="580"/>
        <end position="603"/>
    </location>
</feature>
<comment type="subcellular location">
    <subcellularLocation>
        <location evidence="1">Cell membrane</location>
        <topology evidence="1">Multi-pass membrane protein</topology>
    </subcellularLocation>
</comment>
<feature type="transmembrane region" description="Helical" evidence="8">
    <location>
        <begin position="639"/>
        <end position="657"/>
    </location>
</feature>
<evidence type="ECO:0000256" key="5">
    <source>
        <dbReference type="ARBA" id="ARBA00022989"/>
    </source>
</evidence>
<feature type="compositionally biased region" description="Basic and acidic residues" evidence="7">
    <location>
        <begin position="1409"/>
        <end position="1420"/>
    </location>
</feature>
<feature type="compositionally biased region" description="Polar residues" evidence="7">
    <location>
        <begin position="1104"/>
        <end position="1122"/>
    </location>
</feature>
<feature type="transmembrane region" description="Helical" evidence="8">
    <location>
        <begin position="12"/>
        <end position="32"/>
    </location>
</feature>
<evidence type="ECO:0000256" key="4">
    <source>
        <dbReference type="ARBA" id="ARBA00022692"/>
    </source>
</evidence>
<evidence type="ECO:0000313" key="11">
    <source>
        <dbReference type="Proteomes" id="UP000612956"/>
    </source>
</evidence>
<feature type="compositionally biased region" description="Polar residues" evidence="7">
    <location>
        <begin position="1151"/>
        <end position="1160"/>
    </location>
</feature>
<organism evidence="10 11">
    <name type="scientific">Nocardia camponoti</name>
    <dbReference type="NCBI Taxonomy" id="1616106"/>
    <lineage>
        <taxon>Bacteria</taxon>
        <taxon>Bacillati</taxon>
        <taxon>Actinomycetota</taxon>
        <taxon>Actinomycetes</taxon>
        <taxon>Mycobacteriales</taxon>
        <taxon>Nocardiaceae</taxon>
        <taxon>Nocardia</taxon>
    </lineage>
</organism>
<dbReference type="Gene3D" id="1.20.1640.10">
    <property type="entry name" value="Multidrug efflux transporter AcrB transmembrane domain"/>
    <property type="match status" value="2"/>
</dbReference>
<keyword evidence="6 8" id="KW-0472">Membrane</keyword>
<accession>A0A917QIX4</accession>
<evidence type="ECO:0000256" key="3">
    <source>
        <dbReference type="ARBA" id="ARBA00022475"/>
    </source>
</evidence>
<comment type="caution">
    <text evidence="10">The sequence shown here is derived from an EMBL/GenBank/DDBJ whole genome shotgun (WGS) entry which is preliminary data.</text>
</comment>
<evidence type="ECO:0000256" key="2">
    <source>
        <dbReference type="ARBA" id="ARBA00010157"/>
    </source>
</evidence>
<evidence type="ECO:0000256" key="7">
    <source>
        <dbReference type="SAM" id="MobiDB-lite"/>
    </source>
</evidence>
<dbReference type="Proteomes" id="UP000612956">
    <property type="component" value="Unassembled WGS sequence"/>
</dbReference>
<keyword evidence="11" id="KW-1185">Reference proteome</keyword>
<dbReference type="SUPFAM" id="SSF82866">
    <property type="entry name" value="Multidrug efflux transporter AcrB transmembrane domain"/>
    <property type="match status" value="2"/>
</dbReference>
<feature type="compositionally biased region" description="Basic and acidic residues" evidence="7">
    <location>
        <begin position="1429"/>
        <end position="1440"/>
    </location>
</feature>
<feature type="transmembrane region" description="Helical" evidence="8">
    <location>
        <begin position="195"/>
        <end position="228"/>
    </location>
</feature>
<evidence type="ECO:0000256" key="1">
    <source>
        <dbReference type="ARBA" id="ARBA00004651"/>
    </source>
</evidence>
<evidence type="ECO:0000313" key="10">
    <source>
        <dbReference type="EMBL" id="GGK53024.1"/>
    </source>
</evidence>